<comment type="caution">
    <text evidence="6">The sequence shown here is derived from an EMBL/GenBank/DDBJ whole genome shotgun (WGS) entry which is preliminary data.</text>
</comment>
<evidence type="ECO:0000313" key="6">
    <source>
        <dbReference type="EMBL" id="KAL3668423.1"/>
    </source>
</evidence>
<keyword evidence="4" id="KW-0732">Signal</keyword>
<evidence type="ECO:0000256" key="1">
    <source>
        <dbReference type="ARBA" id="ARBA00004613"/>
    </source>
</evidence>
<dbReference type="EMBL" id="JBIMZQ010000011">
    <property type="protein sequence ID" value="KAL3668423.1"/>
    <property type="molecule type" value="Genomic_DNA"/>
</dbReference>
<proteinExistence type="inferred from homology"/>
<keyword evidence="3 5" id="KW-0964">Secreted</keyword>
<dbReference type="GO" id="GO:0005576">
    <property type="term" value="C:extracellular region"/>
    <property type="evidence" value="ECO:0007669"/>
    <property type="project" value="UniProtKB-SubCell"/>
</dbReference>
<reference evidence="6 7" key="1">
    <citation type="submission" date="2024-09" db="EMBL/GenBank/DDBJ databases">
        <title>Genome sequencing and assembly of Phytophthora oleae, isolate VK10A, causative agent of rot of olive drupes.</title>
        <authorList>
            <person name="Conti Taguali S."/>
            <person name="Riolo M."/>
            <person name="La Spada F."/>
            <person name="Cacciola S.O."/>
            <person name="Dionisio G."/>
        </authorList>
    </citation>
    <scope>NUCLEOTIDE SEQUENCE [LARGE SCALE GENOMIC DNA]</scope>
    <source>
        <strain evidence="6 7">VK10A</strain>
    </source>
</reference>
<comment type="subcellular location">
    <subcellularLocation>
        <location evidence="1 5">Secreted</location>
    </subcellularLocation>
</comment>
<dbReference type="AlphaFoldDB" id="A0ABD3FNS9"/>
<organism evidence="6 7">
    <name type="scientific">Phytophthora oleae</name>
    <dbReference type="NCBI Taxonomy" id="2107226"/>
    <lineage>
        <taxon>Eukaryota</taxon>
        <taxon>Sar</taxon>
        <taxon>Stramenopiles</taxon>
        <taxon>Oomycota</taxon>
        <taxon>Peronosporomycetes</taxon>
        <taxon>Peronosporales</taxon>
        <taxon>Peronosporaceae</taxon>
        <taxon>Phytophthora</taxon>
    </lineage>
</organism>
<evidence type="ECO:0000256" key="4">
    <source>
        <dbReference type="ARBA" id="ARBA00022729"/>
    </source>
</evidence>
<dbReference type="Proteomes" id="UP001632037">
    <property type="component" value="Unassembled WGS sequence"/>
</dbReference>
<dbReference type="Pfam" id="PF16810">
    <property type="entry name" value="RXLR"/>
    <property type="match status" value="1"/>
</dbReference>
<accession>A0ABD3FNS9</accession>
<evidence type="ECO:0000256" key="2">
    <source>
        <dbReference type="ARBA" id="ARBA00010400"/>
    </source>
</evidence>
<keyword evidence="7" id="KW-1185">Reference proteome</keyword>
<comment type="function">
    <text evidence="5">Effector that suppresses plant defense responses during pathogen infection.</text>
</comment>
<comment type="similarity">
    <text evidence="2 5">Belongs to the RxLR effector family.</text>
</comment>
<dbReference type="InterPro" id="IPR031825">
    <property type="entry name" value="RXLR"/>
</dbReference>
<protein>
    <recommendedName>
        <fullName evidence="5">RxLR effector protein</fullName>
    </recommendedName>
</protein>
<comment type="domain">
    <text evidence="5">The RxLR-dEER motif acts to carry the protein into the host cell cytoplasm through binding to cell surface phosphatidylinositol-3-phosphate.</text>
</comment>
<evidence type="ECO:0000313" key="7">
    <source>
        <dbReference type="Proteomes" id="UP001632037"/>
    </source>
</evidence>
<sequence>MRLTFVSIFASSSDAASVDQAKVTDLAQMDAVAPAGIRSLRGYKVEDEERGVATSVSTSIDDVLSKLNNQKSSLLELISKKKLNTMLTEEFVKTLRSNKSYMDKVFTKAKLNKMLTNEKYAEKKYVEWYALGLTDKTITTRLTGVGEHFGTLHTQYAAFINRMHGVA</sequence>
<name>A0ABD3FNS9_9STRA</name>
<evidence type="ECO:0000256" key="3">
    <source>
        <dbReference type="ARBA" id="ARBA00022525"/>
    </source>
</evidence>
<gene>
    <name evidence="6" type="ORF">V7S43_006511</name>
</gene>
<evidence type="ECO:0000256" key="5">
    <source>
        <dbReference type="RuleBase" id="RU367124"/>
    </source>
</evidence>